<dbReference type="Proteomes" id="UP000589626">
    <property type="component" value="Unassembled WGS sequence"/>
</dbReference>
<comment type="caution">
    <text evidence="3">The sequence shown here is derived from an EMBL/GenBank/DDBJ whole genome shotgun (WGS) entry which is preliminary data.</text>
</comment>
<dbReference type="EMBL" id="JACHWR010000001">
    <property type="protein sequence ID" value="MBB3040401.1"/>
    <property type="molecule type" value="Genomic_DNA"/>
</dbReference>
<proteinExistence type="predicted"/>
<accession>A0A7W4VRD3</accession>
<evidence type="ECO:0000313" key="3">
    <source>
        <dbReference type="EMBL" id="MBB3040401.1"/>
    </source>
</evidence>
<organism evidence="3 4">
    <name type="scientific">Nocardioides soli</name>
    <dbReference type="NCBI Taxonomy" id="1036020"/>
    <lineage>
        <taxon>Bacteria</taxon>
        <taxon>Bacillati</taxon>
        <taxon>Actinomycetota</taxon>
        <taxon>Actinomycetes</taxon>
        <taxon>Propionibacteriales</taxon>
        <taxon>Nocardioidaceae</taxon>
        <taxon>Nocardioides</taxon>
    </lineage>
</organism>
<feature type="compositionally biased region" description="Basic and acidic residues" evidence="1">
    <location>
        <begin position="1"/>
        <end position="25"/>
    </location>
</feature>
<keyword evidence="2" id="KW-1133">Transmembrane helix</keyword>
<protein>
    <recommendedName>
        <fullName evidence="5">DUF308 domain-containing protein</fullName>
    </recommendedName>
</protein>
<dbReference type="AlphaFoldDB" id="A0A7W4VRD3"/>
<evidence type="ECO:0000256" key="1">
    <source>
        <dbReference type="SAM" id="MobiDB-lite"/>
    </source>
</evidence>
<feature type="region of interest" description="Disordered" evidence="1">
    <location>
        <begin position="1"/>
        <end position="96"/>
    </location>
</feature>
<feature type="transmembrane region" description="Helical" evidence="2">
    <location>
        <begin position="104"/>
        <end position="123"/>
    </location>
</feature>
<keyword evidence="2" id="KW-0472">Membrane</keyword>
<sequence>MPDPRDPRDERGDHDHHDQSADERAWQAIVDNYGERAEIDESPAAEPPVSDAPFGGRFGDPRAFLEDADDPYVGHEPADLDDAEDGYVPPPPPPLPTVAPDRGLAWAGVFGSPTILLVSLILGIDLPSWLGYLLIGGFVGGFVYLVLKMPREPRDPWDDGAQV</sequence>
<keyword evidence="4" id="KW-1185">Reference proteome</keyword>
<keyword evidence="2" id="KW-0812">Transmembrane</keyword>
<dbReference type="RefSeq" id="WP_183590437.1">
    <property type="nucleotide sequence ID" value="NZ_JACHWR010000001.1"/>
</dbReference>
<feature type="transmembrane region" description="Helical" evidence="2">
    <location>
        <begin position="129"/>
        <end position="147"/>
    </location>
</feature>
<gene>
    <name evidence="3" type="ORF">FHU40_000202</name>
</gene>
<name>A0A7W4VRD3_9ACTN</name>
<evidence type="ECO:0008006" key="5">
    <source>
        <dbReference type="Google" id="ProtNLM"/>
    </source>
</evidence>
<evidence type="ECO:0000256" key="2">
    <source>
        <dbReference type="SAM" id="Phobius"/>
    </source>
</evidence>
<evidence type="ECO:0000313" key="4">
    <source>
        <dbReference type="Proteomes" id="UP000589626"/>
    </source>
</evidence>
<reference evidence="3 4" key="1">
    <citation type="submission" date="2020-08" db="EMBL/GenBank/DDBJ databases">
        <title>Sequencing the genomes of 1000 actinobacteria strains.</title>
        <authorList>
            <person name="Klenk H.-P."/>
        </authorList>
    </citation>
    <scope>NUCLEOTIDE SEQUENCE [LARGE SCALE GENOMIC DNA]</scope>
    <source>
        <strain evidence="3 4">DSM 105498</strain>
    </source>
</reference>